<feature type="compositionally biased region" description="Polar residues" evidence="1">
    <location>
        <begin position="1"/>
        <end position="19"/>
    </location>
</feature>
<sequence length="82" mass="8700">SHRNLNLSVKLSPESTSTIVPPGSEMTAGASTGVATIAIENTKAKASEMKTKPRFEPPVLIQCHLPHPDNKPVKEATLVLAD</sequence>
<accession>X1RYA7</accession>
<evidence type="ECO:0000313" key="2">
    <source>
        <dbReference type="EMBL" id="GAI71901.1"/>
    </source>
</evidence>
<proteinExistence type="predicted"/>
<reference evidence="2" key="1">
    <citation type="journal article" date="2014" name="Front. Microbiol.">
        <title>High frequency of phylogenetically diverse reductive dehalogenase-homologous genes in deep subseafloor sedimentary metagenomes.</title>
        <authorList>
            <person name="Kawai M."/>
            <person name="Futagami T."/>
            <person name="Toyoda A."/>
            <person name="Takaki Y."/>
            <person name="Nishi S."/>
            <person name="Hori S."/>
            <person name="Arai W."/>
            <person name="Tsubouchi T."/>
            <person name="Morono Y."/>
            <person name="Uchiyama I."/>
            <person name="Ito T."/>
            <person name="Fujiyama A."/>
            <person name="Inagaki F."/>
            <person name="Takami H."/>
        </authorList>
    </citation>
    <scope>NUCLEOTIDE SEQUENCE</scope>
    <source>
        <strain evidence="2">Expedition CK06-06</strain>
    </source>
</reference>
<feature type="non-terminal residue" evidence="2">
    <location>
        <position position="1"/>
    </location>
</feature>
<name>X1RYA7_9ZZZZ</name>
<organism evidence="2">
    <name type="scientific">marine sediment metagenome</name>
    <dbReference type="NCBI Taxonomy" id="412755"/>
    <lineage>
        <taxon>unclassified sequences</taxon>
        <taxon>metagenomes</taxon>
        <taxon>ecological metagenomes</taxon>
    </lineage>
</organism>
<evidence type="ECO:0000256" key="1">
    <source>
        <dbReference type="SAM" id="MobiDB-lite"/>
    </source>
</evidence>
<feature type="non-terminal residue" evidence="2">
    <location>
        <position position="82"/>
    </location>
</feature>
<dbReference type="EMBL" id="BARV01044526">
    <property type="protein sequence ID" value="GAI71901.1"/>
    <property type="molecule type" value="Genomic_DNA"/>
</dbReference>
<dbReference type="AlphaFoldDB" id="X1RYA7"/>
<feature type="region of interest" description="Disordered" evidence="1">
    <location>
        <begin position="1"/>
        <end position="27"/>
    </location>
</feature>
<protein>
    <submittedName>
        <fullName evidence="2">Uncharacterized protein</fullName>
    </submittedName>
</protein>
<comment type="caution">
    <text evidence="2">The sequence shown here is derived from an EMBL/GenBank/DDBJ whole genome shotgun (WGS) entry which is preliminary data.</text>
</comment>
<gene>
    <name evidence="2" type="ORF">S06H3_65838</name>
</gene>